<sequence length="241" mass="25768">MPRFATRGRRTWTSPSTPWREGGPLACSSPPLPRPLPRYNPSSGNSLGRSSSWGIRGRGSQHRALFPPHRRRPPLCQVPSPRPSCHPGPLPLRCSQAPSRPTRGPFPGPHRQGLGVEPGVSLQPGLPGRGFLSRVGGGPPLGRGRDGQGHRGVPARVPGKLAGVCCPHGGRWEGGGKMKRLARQYSRLAARFLWWKGLLSLRVIGPLLLLGLWGGLARGQGVRSSGMPCTGFPCSFPRATA</sequence>
<feature type="compositionally biased region" description="Pro residues" evidence="1">
    <location>
        <begin position="80"/>
        <end position="90"/>
    </location>
</feature>
<dbReference type="AlphaFoldDB" id="A0A1J0LWJ5"/>
<dbReference type="KEGG" id="tbc:A0O31_02551"/>
<geneLocation type="plasmid" evidence="4">
    <name>ptb1</name>
</geneLocation>
<feature type="compositionally biased region" description="Basic residues" evidence="1">
    <location>
        <begin position="1"/>
        <end position="10"/>
    </location>
</feature>
<feature type="transmembrane region" description="Helical" evidence="2">
    <location>
        <begin position="193"/>
        <end position="216"/>
    </location>
</feature>
<keyword evidence="2" id="KW-0812">Transmembrane</keyword>
<keyword evidence="2" id="KW-1133">Transmembrane helix</keyword>
<keyword evidence="2" id="KW-0472">Membrane</keyword>
<organism evidence="3 4">
    <name type="scientific">Thermus brockianus</name>
    <dbReference type="NCBI Taxonomy" id="56956"/>
    <lineage>
        <taxon>Bacteria</taxon>
        <taxon>Thermotogati</taxon>
        <taxon>Deinococcota</taxon>
        <taxon>Deinococci</taxon>
        <taxon>Thermales</taxon>
        <taxon>Thermaceae</taxon>
        <taxon>Thermus</taxon>
    </lineage>
</organism>
<evidence type="ECO:0000256" key="1">
    <source>
        <dbReference type="SAM" id="MobiDB-lite"/>
    </source>
</evidence>
<evidence type="ECO:0000313" key="4">
    <source>
        <dbReference type="Proteomes" id="UP000182993"/>
    </source>
</evidence>
<evidence type="ECO:0000256" key="2">
    <source>
        <dbReference type="SAM" id="Phobius"/>
    </source>
</evidence>
<evidence type="ECO:0000313" key="3">
    <source>
        <dbReference type="EMBL" id="APD10568.1"/>
    </source>
</evidence>
<feature type="region of interest" description="Disordered" evidence="1">
    <location>
        <begin position="133"/>
        <end position="154"/>
    </location>
</feature>
<gene>
    <name evidence="3" type="ORF">A0O31_02551</name>
</gene>
<reference evidence="4" key="1">
    <citation type="submission" date="2016-06" db="EMBL/GenBank/DDBJ databases">
        <title>Whole genome sequencing of Thermus brockianus strain GE-1.</title>
        <authorList>
            <person name="Schaefers C."/>
            <person name="Blank S."/>
            <person name="Wiebusch S."/>
            <person name="Elleuche S."/>
            <person name="Antranikian G."/>
        </authorList>
    </citation>
    <scope>NUCLEOTIDE SEQUENCE [LARGE SCALE GENOMIC DNA]</scope>
    <source>
        <strain evidence="4">GE-1</strain>
        <plasmid evidence="4">ptb1</plasmid>
    </source>
</reference>
<dbReference type="Proteomes" id="UP000182993">
    <property type="component" value="Plasmid pTB1"/>
</dbReference>
<dbReference type="EMBL" id="CP016313">
    <property type="protein sequence ID" value="APD10568.1"/>
    <property type="molecule type" value="Genomic_DNA"/>
</dbReference>
<protein>
    <submittedName>
        <fullName evidence="3">Uncharacterized protein</fullName>
    </submittedName>
</protein>
<name>A0A1J0LWJ5_THEBO</name>
<proteinExistence type="predicted"/>
<accession>A0A1J0LWJ5</accession>
<feature type="region of interest" description="Disordered" evidence="1">
    <location>
        <begin position="1"/>
        <end position="110"/>
    </location>
</feature>
<feature type="compositionally biased region" description="Low complexity" evidence="1">
    <location>
        <begin position="39"/>
        <end position="55"/>
    </location>
</feature>
<keyword evidence="3" id="KW-0614">Plasmid</keyword>